<protein>
    <submittedName>
        <fullName evidence="1">Uncharacterized protein</fullName>
    </submittedName>
</protein>
<evidence type="ECO:0000313" key="2">
    <source>
        <dbReference type="Proteomes" id="UP000503144"/>
    </source>
</evidence>
<keyword evidence="2" id="KW-1185">Reference proteome</keyword>
<dbReference type="Proteomes" id="UP000503144">
    <property type="component" value="Chromosome"/>
</dbReference>
<gene>
    <name evidence="1" type="ORF">HF324_18445</name>
</gene>
<evidence type="ECO:0000313" key="1">
    <source>
        <dbReference type="EMBL" id="QJB39729.1"/>
    </source>
</evidence>
<dbReference type="EMBL" id="CP051204">
    <property type="protein sequence ID" value="QJB39729.1"/>
    <property type="molecule type" value="Genomic_DNA"/>
</dbReference>
<proteinExistence type="predicted"/>
<sequence>MTDPSFTIRDMYGRLLDGAVLHKGQPVGVFDGFAPKDTPTPYIILGNQTFVPRDGGASRCFVMSDCAIVVIVVTSFPGAEQGNKKYMDDISSQVMSIMMPAPGAVISFESPAFINMQTKLAGTTTTNSQDATRKHHEKAIRFTHLVKEQ</sequence>
<dbReference type="RefSeq" id="WP_168861327.1">
    <property type="nucleotide sequence ID" value="NZ_CP051204.2"/>
</dbReference>
<accession>A0ABX6LHY1</accession>
<organism evidence="1 2">
    <name type="scientific">Chitinophaga oryzae</name>
    <dbReference type="NCBI Taxonomy" id="2725414"/>
    <lineage>
        <taxon>Bacteria</taxon>
        <taxon>Pseudomonadati</taxon>
        <taxon>Bacteroidota</taxon>
        <taxon>Chitinophagia</taxon>
        <taxon>Chitinophagales</taxon>
        <taxon>Chitinophagaceae</taxon>
        <taxon>Chitinophaga</taxon>
    </lineage>
</organism>
<reference evidence="1" key="1">
    <citation type="submission" date="2020-09" db="EMBL/GenBank/DDBJ databases">
        <authorList>
            <person name="Kittiwongwattana C."/>
        </authorList>
    </citation>
    <scope>NUCLEOTIDE SEQUENCE</scope>
    <source>
        <strain evidence="1">1303</strain>
    </source>
</reference>
<name>A0ABX6LHY1_9BACT</name>